<dbReference type="SUPFAM" id="SSF53335">
    <property type="entry name" value="S-adenosyl-L-methionine-dependent methyltransferases"/>
    <property type="match status" value="1"/>
</dbReference>
<dbReference type="InterPro" id="IPR002941">
    <property type="entry name" value="DNA_methylase_N4/N6"/>
</dbReference>
<dbReference type="InterPro" id="IPR029063">
    <property type="entry name" value="SAM-dependent_MTases_sf"/>
</dbReference>
<evidence type="ECO:0000256" key="2">
    <source>
        <dbReference type="ARBA" id="ARBA00022603"/>
    </source>
</evidence>
<accession>A0A6G4D0K4</accession>
<keyword evidence="2 7" id="KW-0489">Methyltransferase</keyword>
<evidence type="ECO:0000256" key="5">
    <source>
        <dbReference type="RuleBase" id="RU362026"/>
    </source>
</evidence>
<dbReference type="InterPro" id="IPR001091">
    <property type="entry name" value="RM_Methyltransferase"/>
</dbReference>
<dbReference type="PRINTS" id="PR00508">
    <property type="entry name" value="S21N4MTFRASE"/>
</dbReference>
<gene>
    <name evidence="7" type="ORF">EXN05_08890</name>
</gene>
<dbReference type="EMBL" id="SGMF01000015">
    <property type="protein sequence ID" value="NFC47377.1"/>
    <property type="molecule type" value="Genomic_DNA"/>
</dbReference>
<evidence type="ECO:0000256" key="1">
    <source>
        <dbReference type="ARBA" id="ARBA00006594"/>
    </source>
</evidence>
<evidence type="ECO:0000313" key="7">
    <source>
        <dbReference type="EMBL" id="NFC47377.1"/>
    </source>
</evidence>
<dbReference type="GO" id="GO:0008170">
    <property type="term" value="F:N-methyltransferase activity"/>
    <property type="evidence" value="ECO:0007669"/>
    <property type="project" value="InterPro"/>
</dbReference>
<evidence type="ECO:0000256" key="3">
    <source>
        <dbReference type="ARBA" id="ARBA00022679"/>
    </source>
</evidence>
<dbReference type="GO" id="GO:0009307">
    <property type="term" value="P:DNA restriction-modification system"/>
    <property type="evidence" value="ECO:0007669"/>
    <property type="project" value="UniProtKB-KW"/>
</dbReference>
<sequence>MFELNKLYNKDCMDGMREMPDKYFELAIVDPPYFKGPNNRGYYGRRINKLNIKRHDYSQIESWDVPNKQYFKELLRISKNQIIWGINYFDINLGPGRIIWDKVNGKSSYSDCEIAYCSIHDSTRLFRYMWNGMNQGKSISEGHIMQGDKRKNEVRIHPTQKPVNLYKWILMNYAKQGDKILDTHVGSASSLIACYEMGFDFLGFEKDKEIFNLASNRLESIMNQLNMFNII</sequence>
<comment type="caution">
    <text evidence="7">The sequence shown here is derived from an EMBL/GenBank/DDBJ whole genome shotgun (WGS) entry which is preliminary data.</text>
</comment>
<proteinExistence type="inferred from homology"/>
<dbReference type="Pfam" id="PF01555">
    <property type="entry name" value="N6_N4_Mtase"/>
    <property type="match status" value="1"/>
</dbReference>
<dbReference type="GO" id="GO:0032259">
    <property type="term" value="P:methylation"/>
    <property type="evidence" value="ECO:0007669"/>
    <property type="project" value="UniProtKB-KW"/>
</dbReference>
<reference evidence="7" key="1">
    <citation type="submission" date="2019-02" db="EMBL/GenBank/DDBJ databases">
        <title>Genome sequencing of Clostridium botulinum clinical isolates.</title>
        <authorList>
            <person name="Brunt J."/>
            <person name="Van Vliet A.H.M."/>
            <person name="Stringer S.C."/>
            <person name="Grant K.A."/>
            <person name="Carter A.C."/>
            <person name="Peck M.W."/>
        </authorList>
    </citation>
    <scope>NUCLEOTIDE SEQUENCE</scope>
    <source>
        <strain evidence="7">H065060505</strain>
    </source>
</reference>
<evidence type="ECO:0000259" key="6">
    <source>
        <dbReference type="Pfam" id="PF01555"/>
    </source>
</evidence>
<keyword evidence="4" id="KW-0680">Restriction system</keyword>
<dbReference type="EC" id="2.1.1.-" evidence="5"/>
<evidence type="ECO:0000256" key="4">
    <source>
        <dbReference type="ARBA" id="ARBA00022747"/>
    </source>
</evidence>
<name>A0A6G4D0K4_CLOBO</name>
<keyword evidence="3 7" id="KW-0808">Transferase</keyword>
<organism evidence="7">
    <name type="scientific">Clostridium botulinum</name>
    <dbReference type="NCBI Taxonomy" id="1491"/>
    <lineage>
        <taxon>Bacteria</taxon>
        <taxon>Bacillati</taxon>
        <taxon>Bacillota</taxon>
        <taxon>Clostridia</taxon>
        <taxon>Eubacteriales</taxon>
        <taxon>Clostridiaceae</taxon>
        <taxon>Clostridium</taxon>
    </lineage>
</organism>
<comment type="similarity">
    <text evidence="1 5">Belongs to the N(4)/N(6)-methyltransferase family.</text>
</comment>
<feature type="domain" description="DNA methylase N-4/N-6" evidence="6">
    <location>
        <begin position="145"/>
        <end position="214"/>
    </location>
</feature>
<dbReference type="GO" id="GO:0003677">
    <property type="term" value="F:DNA binding"/>
    <property type="evidence" value="ECO:0007669"/>
    <property type="project" value="InterPro"/>
</dbReference>
<dbReference type="AlphaFoldDB" id="A0A6G4D0K4"/>
<dbReference type="PROSITE" id="PS00092">
    <property type="entry name" value="N6_MTASE"/>
    <property type="match status" value="1"/>
</dbReference>
<dbReference type="InterPro" id="IPR002052">
    <property type="entry name" value="DNA_methylase_N6_adenine_CS"/>
</dbReference>
<protein>
    <recommendedName>
        <fullName evidence="5">Methyltransferase</fullName>
        <ecNumber evidence="5">2.1.1.-</ecNumber>
    </recommendedName>
</protein>
<dbReference type="Gene3D" id="3.40.50.150">
    <property type="entry name" value="Vaccinia Virus protein VP39"/>
    <property type="match status" value="1"/>
</dbReference>